<name>A0AAV9UT65_9PEZI</name>
<dbReference type="AlphaFoldDB" id="A0AAV9UT65"/>
<reference evidence="3 4" key="1">
    <citation type="submission" date="2019-10" db="EMBL/GenBank/DDBJ databases">
        <authorList>
            <person name="Palmer J.M."/>
        </authorList>
    </citation>
    <scope>NUCLEOTIDE SEQUENCE [LARGE SCALE GENOMIC DNA]</scope>
    <source>
        <strain evidence="3 4">TWF696</strain>
    </source>
</reference>
<keyword evidence="4" id="KW-1185">Reference proteome</keyword>
<protein>
    <recommendedName>
        <fullName evidence="5">Transmembrane protein</fullName>
    </recommendedName>
</protein>
<feature type="region of interest" description="Disordered" evidence="1">
    <location>
        <begin position="1"/>
        <end position="27"/>
    </location>
</feature>
<dbReference type="Proteomes" id="UP001375240">
    <property type="component" value="Unassembled WGS sequence"/>
</dbReference>
<evidence type="ECO:0000313" key="3">
    <source>
        <dbReference type="EMBL" id="KAK6346544.1"/>
    </source>
</evidence>
<gene>
    <name evidence="3" type="ORF">TWF696_006668</name>
</gene>
<sequence length="111" mass="12336">MSSTTTSTITENSNSSAKSSSNPQSPKSFHLPTGYYFLVLLSPLLLGLSFIIGGLLLILTGVLLILAAPFFLIIGPFIVPRDVSPDDPRWGWKWVLDKNINDLQEWVRSRF</sequence>
<keyword evidence="2" id="KW-0472">Membrane</keyword>
<accession>A0AAV9UT65</accession>
<feature type="transmembrane region" description="Helical" evidence="2">
    <location>
        <begin position="58"/>
        <end position="79"/>
    </location>
</feature>
<comment type="caution">
    <text evidence="3">The sequence shown here is derived from an EMBL/GenBank/DDBJ whole genome shotgun (WGS) entry which is preliminary data.</text>
</comment>
<evidence type="ECO:0008006" key="5">
    <source>
        <dbReference type="Google" id="ProtNLM"/>
    </source>
</evidence>
<keyword evidence="2" id="KW-0812">Transmembrane</keyword>
<dbReference type="EMBL" id="JAVHNQ010000005">
    <property type="protein sequence ID" value="KAK6346544.1"/>
    <property type="molecule type" value="Genomic_DNA"/>
</dbReference>
<evidence type="ECO:0000256" key="1">
    <source>
        <dbReference type="SAM" id="MobiDB-lite"/>
    </source>
</evidence>
<proteinExistence type="predicted"/>
<evidence type="ECO:0000313" key="4">
    <source>
        <dbReference type="Proteomes" id="UP001375240"/>
    </source>
</evidence>
<organism evidence="3 4">
    <name type="scientific">Orbilia brochopaga</name>
    <dbReference type="NCBI Taxonomy" id="3140254"/>
    <lineage>
        <taxon>Eukaryota</taxon>
        <taxon>Fungi</taxon>
        <taxon>Dikarya</taxon>
        <taxon>Ascomycota</taxon>
        <taxon>Pezizomycotina</taxon>
        <taxon>Orbiliomycetes</taxon>
        <taxon>Orbiliales</taxon>
        <taxon>Orbiliaceae</taxon>
        <taxon>Orbilia</taxon>
    </lineage>
</organism>
<keyword evidence="2" id="KW-1133">Transmembrane helix</keyword>
<feature type="transmembrane region" description="Helical" evidence="2">
    <location>
        <begin position="34"/>
        <end position="52"/>
    </location>
</feature>
<evidence type="ECO:0000256" key="2">
    <source>
        <dbReference type="SAM" id="Phobius"/>
    </source>
</evidence>